<evidence type="ECO:0000313" key="2">
    <source>
        <dbReference type="EMBL" id="MEE6311311.1"/>
    </source>
</evidence>
<accession>A0ABU7SMX6</accession>
<dbReference type="GO" id="GO:0032259">
    <property type="term" value="P:methylation"/>
    <property type="evidence" value="ECO:0007669"/>
    <property type="project" value="UniProtKB-KW"/>
</dbReference>
<comment type="caution">
    <text evidence="2">The sequence shown here is derived from an EMBL/GenBank/DDBJ whole genome shotgun (WGS) entry which is preliminary data.</text>
</comment>
<dbReference type="Proteomes" id="UP001339911">
    <property type="component" value="Unassembled WGS sequence"/>
</dbReference>
<evidence type="ECO:0000256" key="1">
    <source>
        <dbReference type="SAM" id="MobiDB-lite"/>
    </source>
</evidence>
<name>A0ABU7SMX6_9ACTN</name>
<reference evidence="2 3" key="1">
    <citation type="submission" date="2024-01" db="EMBL/GenBank/DDBJ databases">
        <title>Genome insights into Plantactinospora veratri sp. nov.</title>
        <authorList>
            <person name="Wang L."/>
        </authorList>
    </citation>
    <scope>NUCLEOTIDE SEQUENCE [LARGE SCALE GENOMIC DNA]</scope>
    <source>
        <strain evidence="2 3">NEAU-FHS4</strain>
    </source>
</reference>
<dbReference type="RefSeq" id="WP_331211308.1">
    <property type="nucleotide sequence ID" value="NZ_JAZGQL010000033.1"/>
</dbReference>
<keyword evidence="3" id="KW-1185">Reference proteome</keyword>
<keyword evidence="2" id="KW-0808">Transferase</keyword>
<dbReference type="InterPro" id="IPR029063">
    <property type="entry name" value="SAM-dependent_MTases_sf"/>
</dbReference>
<keyword evidence="2" id="KW-0489">Methyltransferase</keyword>
<feature type="compositionally biased region" description="Low complexity" evidence="1">
    <location>
        <begin position="26"/>
        <end position="47"/>
    </location>
</feature>
<dbReference type="EMBL" id="JAZGQL010000033">
    <property type="protein sequence ID" value="MEE6311311.1"/>
    <property type="molecule type" value="Genomic_DNA"/>
</dbReference>
<evidence type="ECO:0000313" key="3">
    <source>
        <dbReference type="Proteomes" id="UP001339911"/>
    </source>
</evidence>
<feature type="region of interest" description="Disordered" evidence="1">
    <location>
        <begin position="1"/>
        <end position="53"/>
    </location>
</feature>
<dbReference type="GO" id="GO:0008168">
    <property type="term" value="F:methyltransferase activity"/>
    <property type="evidence" value="ECO:0007669"/>
    <property type="project" value="UniProtKB-KW"/>
</dbReference>
<dbReference type="SUPFAM" id="SSF53335">
    <property type="entry name" value="S-adenosyl-L-methionine-dependent methyltransferases"/>
    <property type="match status" value="1"/>
</dbReference>
<proteinExistence type="predicted"/>
<organism evidence="2 3">
    <name type="scientific">Plantactinospora veratri</name>
    <dbReference type="NCBI Taxonomy" id="1436122"/>
    <lineage>
        <taxon>Bacteria</taxon>
        <taxon>Bacillati</taxon>
        <taxon>Actinomycetota</taxon>
        <taxon>Actinomycetes</taxon>
        <taxon>Micromonosporales</taxon>
        <taxon>Micromonosporaceae</taxon>
        <taxon>Plantactinospora</taxon>
    </lineage>
</organism>
<sequence length="307" mass="32225">MPPRRSDGAAGDPGGAGRPAGPAPPSGRRGAAPPAARGAPARPVGAVTRGTTNPNRLRRVDNWIAATCADLLRDAADPLVVDLGYGASPVTVVELRARLAAVRPDVRVVGLEIDPVRVAAAAPAADPPGLVFDRGGFELAGLRPVLVRAFNVLRQYVVPEVVPAWRRMTGALQPGGVLVEGTCDELGRLAGWLLVDATGPRSLTLAARLSTLESPASLAERLPKALIHHNVPGTGVHGLIRALEEGWRDAAPYATFGPRQRWRRTVEAVRAAGWPVLDRPARWRLGEVTVAWSAVAPPDAPGPDPAR</sequence>
<protein>
    <submittedName>
        <fullName evidence="2">Class I SAM-dependent methyltransferase</fullName>
    </submittedName>
</protein>
<gene>
    <name evidence="2" type="ORF">V1634_31225</name>
</gene>